<keyword evidence="2" id="KW-0460">Magnesium</keyword>
<dbReference type="SUPFAM" id="SSF48576">
    <property type="entry name" value="Terpenoid synthases"/>
    <property type="match status" value="1"/>
</dbReference>
<dbReference type="GO" id="GO:0000287">
    <property type="term" value="F:magnesium ion binding"/>
    <property type="evidence" value="ECO:0007669"/>
    <property type="project" value="InterPro"/>
</dbReference>
<dbReference type="InterPro" id="IPR008949">
    <property type="entry name" value="Isoprenoid_synthase_dom_sf"/>
</dbReference>
<keyword evidence="1" id="KW-0479">Metal-binding</keyword>
<name>A0AAV0M455_9ROSI</name>
<dbReference type="InterPro" id="IPR005630">
    <property type="entry name" value="Terpene_synthase_metal-bd"/>
</dbReference>
<evidence type="ECO:0000313" key="6">
    <source>
        <dbReference type="Proteomes" id="UP001154282"/>
    </source>
</evidence>
<evidence type="ECO:0000256" key="3">
    <source>
        <dbReference type="ARBA" id="ARBA00023239"/>
    </source>
</evidence>
<dbReference type="Proteomes" id="UP001154282">
    <property type="component" value="Unassembled WGS sequence"/>
</dbReference>
<organism evidence="5 6">
    <name type="scientific">Linum tenue</name>
    <dbReference type="NCBI Taxonomy" id="586396"/>
    <lineage>
        <taxon>Eukaryota</taxon>
        <taxon>Viridiplantae</taxon>
        <taxon>Streptophyta</taxon>
        <taxon>Embryophyta</taxon>
        <taxon>Tracheophyta</taxon>
        <taxon>Spermatophyta</taxon>
        <taxon>Magnoliopsida</taxon>
        <taxon>eudicotyledons</taxon>
        <taxon>Gunneridae</taxon>
        <taxon>Pentapetalae</taxon>
        <taxon>rosids</taxon>
        <taxon>fabids</taxon>
        <taxon>Malpighiales</taxon>
        <taxon>Linaceae</taxon>
        <taxon>Linum</taxon>
    </lineage>
</organism>
<dbReference type="PANTHER" id="PTHR31225">
    <property type="entry name" value="OS04G0344100 PROTEIN-RELATED"/>
    <property type="match status" value="1"/>
</dbReference>
<dbReference type="EMBL" id="CAMGYJ010000007">
    <property type="protein sequence ID" value="CAI0441076.1"/>
    <property type="molecule type" value="Genomic_DNA"/>
</dbReference>
<dbReference type="AlphaFoldDB" id="A0AAV0M455"/>
<comment type="caution">
    <text evidence="5">The sequence shown here is derived from an EMBL/GenBank/DDBJ whole genome shotgun (WGS) entry which is preliminary data.</text>
</comment>
<protein>
    <recommendedName>
        <fullName evidence="4">Terpene synthase metal-binding domain-containing protein</fullName>
    </recommendedName>
</protein>
<dbReference type="PANTHER" id="PTHR31225:SF93">
    <property type="entry name" value="ALPHA-HUMULENE_(-)-(E)-BETA-CARYOPHYLLENE SYNTHASE"/>
    <property type="match status" value="1"/>
</dbReference>
<dbReference type="Pfam" id="PF03936">
    <property type="entry name" value="Terpene_synth_C"/>
    <property type="match status" value="1"/>
</dbReference>
<reference evidence="5" key="1">
    <citation type="submission" date="2022-08" db="EMBL/GenBank/DDBJ databases">
        <authorList>
            <person name="Gutierrez-Valencia J."/>
        </authorList>
    </citation>
    <scope>NUCLEOTIDE SEQUENCE</scope>
</reference>
<evidence type="ECO:0000256" key="2">
    <source>
        <dbReference type="ARBA" id="ARBA00022842"/>
    </source>
</evidence>
<proteinExistence type="predicted"/>
<gene>
    <name evidence="5" type="ORF">LITE_LOCUS26727</name>
</gene>
<keyword evidence="3" id="KW-0456">Lyase</keyword>
<accession>A0AAV0M455</accession>
<sequence length="140" mass="15927">MLSLLDDTYDNFGTYDEVEILTTVIQRLDVSPLESLPNEMKNMYRVIIDLYDEIEIELSKSGPTFAVDYANEEFEQNRKHAASAVECCMKEHDASEEATVEFLWKEIWRPGKTSPKSVGNQLRCPSPSRIAFSTSRVPSA</sequence>
<dbReference type="GO" id="GO:0016114">
    <property type="term" value="P:terpenoid biosynthetic process"/>
    <property type="evidence" value="ECO:0007669"/>
    <property type="project" value="InterPro"/>
</dbReference>
<evidence type="ECO:0000259" key="4">
    <source>
        <dbReference type="Pfam" id="PF03936"/>
    </source>
</evidence>
<evidence type="ECO:0000256" key="1">
    <source>
        <dbReference type="ARBA" id="ARBA00022723"/>
    </source>
</evidence>
<evidence type="ECO:0000313" key="5">
    <source>
        <dbReference type="EMBL" id="CAI0441076.1"/>
    </source>
</evidence>
<keyword evidence="6" id="KW-1185">Reference proteome</keyword>
<dbReference type="Gene3D" id="1.10.600.10">
    <property type="entry name" value="Farnesyl Diphosphate Synthase"/>
    <property type="match status" value="2"/>
</dbReference>
<feature type="domain" description="Terpene synthase metal-binding" evidence="4">
    <location>
        <begin position="1"/>
        <end position="70"/>
    </location>
</feature>
<dbReference type="GO" id="GO:0010333">
    <property type="term" value="F:terpene synthase activity"/>
    <property type="evidence" value="ECO:0007669"/>
    <property type="project" value="InterPro"/>
</dbReference>
<dbReference type="InterPro" id="IPR050148">
    <property type="entry name" value="Terpene_synthase-like"/>
</dbReference>